<dbReference type="PANTHER" id="PTHR33924">
    <property type="entry name" value="CATION-TRANSPORTING ATPASE"/>
    <property type="match status" value="1"/>
</dbReference>
<dbReference type="EMBL" id="JBANAX010000285">
    <property type="protein sequence ID" value="KAL1215479.1"/>
    <property type="molecule type" value="Genomic_DNA"/>
</dbReference>
<comment type="caution">
    <text evidence="2">The sequence shown here is derived from an EMBL/GenBank/DDBJ whole genome shotgun (WGS) entry which is preliminary data.</text>
</comment>
<keyword evidence="3" id="KW-1185">Reference proteome</keyword>
<dbReference type="Proteomes" id="UP001558713">
    <property type="component" value="Unassembled WGS sequence"/>
</dbReference>
<reference evidence="2 3" key="1">
    <citation type="submission" date="2024-04" db="EMBL/GenBank/DDBJ databases">
        <title>Genome assembly C_amara_ONT_v2.</title>
        <authorList>
            <person name="Yant L."/>
            <person name="Moore C."/>
            <person name="Slenker M."/>
        </authorList>
    </citation>
    <scope>NUCLEOTIDE SEQUENCE [LARGE SCALE GENOMIC DNA]</scope>
    <source>
        <tissue evidence="2">Leaf</tissue>
    </source>
</reference>
<proteinExistence type="predicted"/>
<dbReference type="AlphaFoldDB" id="A0ABD1B9L2"/>
<evidence type="ECO:0000256" key="1">
    <source>
        <dbReference type="SAM" id="MobiDB-lite"/>
    </source>
</evidence>
<sequence length="320" mass="34879">MTGDSCSFVSKKTRLALCDMTNLPTKRGISSILGDLLSKSGDNSVKTVAREPSGVKFSKRLCLVVDDLVKESTRTSDTTNEGSSPDDKISFDGDSENFDVKESQGETNAVDMGVEPSKGDVSDAVKETCEKDSNMNVCASQTDATIGEDLAVAVFSSSNGEGAGLLLPSSQTVKSFNMNRCSNVDGMGIVNHDMEADNELRSCPCSVCLKAAFIWSDLQYQDIKGRLSVLKKSQKEACILIQRNGKAKPMDVYGSENSNNSTNQESDFMGQWTSLFLNMEGILARENNHLQNSFVAMKELRENHKINLEKASTTLEHYNT</sequence>
<gene>
    <name evidence="2" type="ORF">V5N11_021904</name>
</gene>
<protein>
    <submittedName>
        <fullName evidence="2">Uncharacterized protein</fullName>
    </submittedName>
</protein>
<feature type="region of interest" description="Disordered" evidence="1">
    <location>
        <begin position="73"/>
        <end position="104"/>
    </location>
</feature>
<dbReference type="PANTHER" id="PTHR33924:SF1">
    <property type="entry name" value="DNA-DIRECTED RNA POLYMERASE SUBUNIT BETA"/>
    <property type="match status" value="1"/>
</dbReference>
<accession>A0ABD1B9L2</accession>
<organism evidence="2 3">
    <name type="scientific">Cardamine amara subsp. amara</name>
    <dbReference type="NCBI Taxonomy" id="228776"/>
    <lineage>
        <taxon>Eukaryota</taxon>
        <taxon>Viridiplantae</taxon>
        <taxon>Streptophyta</taxon>
        <taxon>Embryophyta</taxon>
        <taxon>Tracheophyta</taxon>
        <taxon>Spermatophyta</taxon>
        <taxon>Magnoliopsida</taxon>
        <taxon>eudicotyledons</taxon>
        <taxon>Gunneridae</taxon>
        <taxon>Pentapetalae</taxon>
        <taxon>rosids</taxon>
        <taxon>malvids</taxon>
        <taxon>Brassicales</taxon>
        <taxon>Brassicaceae</taxon>
        <taxon>Cardamineae</taxon>
        <taxon>Cardamine</taxon>
    </lineage>
</organism>
<evidence type="ECO:0000313" key="3">
    <source>
        <dbReference type="Proteomes" id="UP001558713"/>
    </source>
</evidence>
<name>A0ABD1B9L2_CARAN</name>
<evidence type="ECO:0000313" key="2">
    <source>
        <dbReference type="EMBL" id="KAL1215479.1"/>
    </source>
</evidence>